<protein>
    <submittedName>
        <fullName evidence="2">DUF4389 domain-containing protein</fullName>
    </submittedName>
</protein>
<feature type="transmembrane region" description="Helical" evidence="1">
    <location>
        <begin position="38"/>
        <end position="60"/>
    </location>
</feature>
<keyword evidence="3" id="KW-1185">Reference proteome</keyword>
<sequence length="235" mass="26908">MATIAAVYRPVRLEGELDEPLSRWLWLVKWLLLFPHHIALVLLWISFLVASVIASFAVFCTGRYPPVLFRFTTGVLRWTWRVAFYSYAALATDRYPPFSLGAVPDYPARLYIPYPQWLPRGPALVVSWLRAAPHYTLIVLFFLAFRLLWWLGGLSAFLTLVVAVIVLFTCPAGILAFTGRYPRRQFNALMTFHRWVAEVITYMFLLHVAHPPIRPNPARYPAPCPDPPDVPKSPA</sequence>
<evidence type="ECO:0000313" key="2">
    <source>
        <dbReference type="EMBL" id="TBO56428.1"/>
    </source>
</evidence>
<dbReference type="Proteomes" id="UP000292452">
    <property type="component" value="Unassembled WGS sequence"/>
</dbReference>
<evidence type="ECO:0000256" key="1">
    <source>
        <dbReference type="SAM" id="Phobius"/>
    </source>
</evidence>
<comment type="caution">
    <text evidence="2">The sequence shown here is derived from an EMBL/GenBank/DDBJ whole genome shotgun (WGS) entry which is preliminary data.</text>
</comment>
<feature type="transmembrane region" description="Helical" evidence="1">
    <location>
        <begin position="132"/>
        <end position="151"/>
    </location>
</feature>
<gene>
    <name evidence="2" type="ORF">EYS09_28070</name>
</gene>
<feature type="transmembrane region" description="Helical" evidence="1">
    <location>
        <begin position="157"/>
        <end position="177"/>
    </location>
</feature>
<dbReference type="GeneID" id="97375193"/>
<accession>A0A4Q9HNL7</accession>
<dbReference type="EMBL" id="SIXH01000340">
    <property type="protein sequence ID" value="TBO56428.1"/>
    <property type="molecule type" value="Genomic_DNA"/>
</dbReference>
<keyword evidence="1" id="KW-1133">Transmembrane helix</keyword>
<organism evidence="2 3">
    <name type="scientific">Streptomyces kasugaensis</name>
    <dbReference type="NCBI Taxonomy" id="1946"/>
    <lineage>
        <taxon>Bacteria</taxon>
        <taxon>Bacillati</taxon>
        <taxon>Actinomycetota</taxon>
        <taxon>Actinomycetes</taxon>
        <taxon>Kitasatosporales</taxon>
        <taxon>Streptomycetaceae</taxon>
        <taxon>Streptomyces</taxon>
    </lineage>
</organism>
<dbReference type="Pfam" id="PF14333">
    <property type="entry name" value="DUF4389"/>
    <property type="match status" value="1"/>
</dbReference>
<dbReference type="AlphaFoldDB" id="A0A4Q9HNL7"/>
<dbReference type="InterPro" id="IPR025498">
    <property type="entry name" value="DUF4389"/>
</dbReference>
<name>A0A4Q9HNL7_STRKA</name>
<keyword evidence="1" id="KW-0812">Transmembrane</keyword>
<evidence type="ECO:0000313" key="3">
    <source>
        <dbReference type="Proteomes" id="UP000292452"/>
    </source>
</evidence>
<keyword evidence="1" id="KW-0472">Membrane</keyword>
<dbReference type="RefSeq" id="WP_052857129.1">
    <property type="nucleotide sequence ID" value="NZ_SIXH01000340.1"/>
</dbReference>
<proteinExistence type="predicted"/>
<reference evidence="2 3" key="1">
    <citation type="submission" date="2019-02" db="EMBL/GenBank/DDBJ databases">
        <title>Draft Genome Sequence of Streptomyces sp. AM-2504, identified by 16S rRNA comparative analysis as a Streptomyces Kasugaensis strain.</title>
        <authorList>
            <person name="Napolioni V."/>
            <person name="Giuliodori A.M."/>
            <person name="Spurio R."/>
            <person name="Fabbretti A."/>
        </authorList>
    </citation>
    <scope>NUCLEOTIDE SEQUENCE [LARGE SCALE GENOMIC DNA]</scope>
    <source>
        <strain evidence="2 3">AM-2504</strain>
    </source>
</reference>